<sequence>MSNRIKHPFRFKKTSPSTSPVQNSKPFSNWGLKFHLTEEESGDEEVKTQPIITSEQKPQENQEPKQTDKDALDKYIAECLPQVCEDVQVNKRSLCDIFESMQDEFSILVTVQTMWQLIPAKQLRVKQIIEERKKQYEEAIRLEEERAKKEEEQIEGDEEIACKEEPIEFEISKAIALQDFANFQKEYAFAKNGSKNIIGQKRVNTQRDALFSQSSIKNDKKQKNLFEIVKQCTQPEEIIQSDQDDETMKPELTHENIALNTQETKGKCEQFLKQQSKLRQKKLFEEEKEPEEEIDQSLSFSIANISNLGFVKQKRAKRTK</sequence>
<feature type="compositionally biased region" description="Polar residues" evidence="2">
    <location>
        <begin position="14"/>
        <end position="27"/>
    </location>
</feature>
<reference evidence="3" key="1">
    <citation type="submission" date="2019-06" db="EMBL/GenBank/DDBJ databases">
        <authorList>
            <person name="Zheng W."/>
        </authorList>
    </citation>
    <scope>NUCLEOTIDE SEQUENCE</scope>
    <source>
        <strain evidence="3">QDHG01</strain>
    </source>
</reference>
<name>A0A8J8NQV8_HALGN</name>
<evidence type="ECO:0000256" key="1">
    <source>
        <dbReference type="SAM" id="Coils"/>
    </source>
</evidence>
<gene>
    <name evidence="3" type="ORF">FGO68_gene1222</name>
</gene>
<evidence type="ECO:0000313" key="4">
    <source>
        <dbReference type="Proteomes" id="UP000785679"/>
    </source>
</evidence>
<keyword evidence="4" id="KW-1185">Reference proteome</keyword>
<organism evidence="3 4">
    <name type="scientific">Halteria grandinella</name>
    <dbReference type="NCBI Taxonomy" id="5974"/>
    <lineage>
        <taxon>Eukaryota</taxon>
        <taxon>Sar</taxon>
        <taxon>Alveolata</taxon>
        <taxon>Ciliophora</taxon>
        <taxon>Intramacronucleata</taxon>
        <taxon>Spirotrichea</taxon>
        <taxon>Stichotrichia</taxon>
        <taxon>Sporadotrichida</taxon>
        <taxon>Halteriidae</taxon>
        <taxon>Halteria</taxon>
    </lineage>
</organism>
<feature type="coiled-coil region" evidence="1">
    <location>
        <begin position="125"/>
        <end position="160"/>
    </location>
</feature>
<evidence type="ECO:0000313" key="3">
    <source>
        <dbReference type="EMBL" id="TNV79423.1"/>
    </source>
</evidence>
<keyword evidence="1" id="KW-0175">Coiled coil</keyword>
<evidence type="ECO:0000256" key="2">
    <source>
        <dbReference type="SAM" id="MobiDB-lite"/>
    </source>
</evidence>
<proteinExistence type="predicted"/>
<dbReference type="Proteomes" id="UP000785679">
    <property type="component" value="Unassembled WGS sequence"/>
</dbReference>
<accession>A0A8J8NQV8</accession>
<protein>
    <submittedName>
        <fullName evidence="3">Uncharacterized protein</fullName>
    </submittedName>
</protein>
<feature type="compositionally biased region" description="Basic residues" evidence="2">
    <location>
        <begin position="1"/>
        <end position="13"/>
    </location>
</feature>
<feature type="compositionally biased region" description="Basic and acidic residues" evidence="2">
    <location>
        <begin position="57"/>
        <end position="68"/>
    </location>
</feature>
<dbReference type="EMBL" id="RRYP01008932">
    <property type="protein sequence ID" value="TNV79423.1"/>
    <property type="molecule type" value="Genomic_DNA"/>
</dbReference>
<dbReference type="AlphaFoldDB" id="A0A8J8NQV8"/>
<feature type="region of interest" description="Disordered" evidence="2">
    <location>
        <begin position="1"/>
        <end position="68"/>
    </location>
</feature>
<comment type="caution">
    <text evidence="3">The sequence shown here is derived from an EMBL/GenBank/DDBJ whole genome shotgun (WGS) entry which is preliminary data.</text>
</comment>